<feature type="transmembrane region" description="Helical" evidence="1">
    <location>
        <begin position="28"/>
        <end position="49"/>
    </location>
</feature>
<dbReference type="AlphaFoldDB" id="A0A917RYS8"/>
<name>A0A917RYS8_9NOCA</name>
<keyword evidence="4" id="KW-1185">Reference proteome</keyword>
<keyword evidence="1" id="KW-0472">Membrane</keyword>
<keyword evidence="1" id="KW-0812">Transmembrane</keyword>
<dbReference type="Pfam" id="PF06724">
    <property type="entry name" value="DUF1206"/>
    <property type="match status" value="3"/>
</dbReference>
<proteinExistence type="predicted"/>
<dbReference type="RefSeq" id="WP_058853097.1">
    <property type="nucleotide sequence ID" value="NZ_BMMH01000040.1"/>
</dbReference>
<feature type="transmembrane region" description="Helical" evidence="1">
    <location>
        <begin position="241"/>
        <end position="262"/>
    </location>
</feature>
<keyword evidence="1" id="KW-1133">Transmembrane helix</keyword>
<feature type="domain" description="DUF1206" evidence="2">
    <location>
        <begin position="201"/>
        <end position="269"/>
    </location>
</feature>
<evidence type="ECO:0000256" key="1">
    <source>
        <dbReference type="SAM" id="Phobius"/>
    </source>
</evidence>
<evidence type="ECO:0000313" key="3">
    <source>
        <dbReference type="EMBL" id="GGL45552.1"/>
    </source>
</evidence>
<feature type="transmembrane region" description="Helical" evidence="1">
    <location>
        <begin position="115"/>
        <end position="135"/>
    </location>
</feature>
<dbReference type="EMBL" id="BMMH01000040">
    <property type="protein sequence ID" value="GGL45552.1"/>
    <property type="molecule type" value="Genomic_DNA"/>
</dbReference>
<evidence type="ECO:0000259" key="2">
    <source>
        <dbReference type="Pfam" id="PF06724"/>
    </source>
</evidence>
<protein>
    <submittedName>
        <fullName evidence="3">Membrane protein</fullName>
    </submittedName>
</protein>
<evidence type="ECO:0000313" key="4">
    <source>
        <dbReference type="Proteomes" id="UP000638263"/>
    </source>
</evidence>
<gene>
    <name evidence="3" type="ORF">GCM10011588_70420</name>
</gene>
<dbReference type="Proteomes" id="UP000638263">
    <property type="component" value="Unassembled WGS sequence"/>
</dbReference>
<feature type="domain" description="DUF1206" evidence="2">
    <location>
        <begin position="28"/>
        <end position="94"/>
    </location>
</feature>
<feature type="transmembrane region" description="Helical" evidence="1">
    <location>
        <begin position="198"/>
        <end position="221"/>
    </location>
</feature>
<organism evidence="3 4">
    <name type="scientific">Nocardia jinanensis</name>
    <dbReference type="NCBI Taxonomy" id="382504"/>
    <lineage>
        <taxon>Bacteria</taxon>
        <taxon>Bacillati</taxon>
        <taxon>Actinomycetota</taxon>
        <taxon>Actinomycetes</taxon>
        <taxon>Mycobacteriales</taxon>
        <taxon>Nocardiaceae</taxon>
        <taxon>Nocardia</taxon>
    </lineage>
</organism>
<feature type="transmembrane region" description="Helical" evidence="1">
    <location>
        <begin position="155"/>
        <end position="177"/>
    </location>
</feature>
<reference evidence="3" key="1">
    <citation type="journal article" date="2014" name="Int. J. Syst. Evol. Microbiol.">
        <title>Complete genome sequence of Corynebacterium casei LMG S-19264T (=DSM 44701T), isolated from a smear-ripened cheese.</title>
        <authorList>
            <consortium name="US DOE Joint Genome Institute (JGI-PGF)"/>
            <person name="Walter F."/>
            <person name="Albersmeier A."/>
            <person name="Kalinowski J."/>
            <person name="Ruckert C."/>
        </authorList>
    </citation>
    <scope>NUCLEOTIDE SEQUENCE</scope>
    <source>
        <strain evidence="3">CGMCC 4.3508</strain>
    </source>
</reference>
<comment type="caution">
    <text evidence="3">The sequence shown here is derived from an EMBL/GenBank/DDBJ whole genome shotgun (WGS) entry which is preliminary data.</text>
</comment>
<sequence>MIEISTSGPKSAVNGVTRSRVFERFARAGFVMAGIVHLLIGYLAVRLAFGGGGTTDQSGAMAELAAKPGGVPALVVGVAAFVFMALWRLTEAALGSRNGGGDEDRKSDLFHRAKAFAVGVVYVGYAITAFGFVRGSGKSSGGQNAGLSARLMESTGGKVVLVVAGLVILAVGGYHIYKGATRKFLEKLHTDTGLLRKLGTVGYLSKGTAIAGVGVLVLVAVNRSDPGKASGLDAALKTLGAQPFGPVLLVAAGLGIAAYGLYDLACARYAKM</sequence>
<feature type="domain" description="DUF1206" evidence="2">
    <location>
        <begin position="114"/>
        <end position="182"/>
    </location>
</feature>
<accession>A0A917RYS8</accession>
<feature type="transmembrane region" description="Helical" evidence="1">
    <location>
        <begin position="69"/>
        <end position="87"/>
    </location>
</feature>
<reference evidence="3" key="2">
    <citation type="submission" date="2020-09" db="EMBL/GenBank/DDBJ databases">
        <authorList>
            <person name="Sun Q."/>
            <person name="Zhou Y."/>
        </authorList>
    </citation>
    <scope>NUCLEOTIDE SEQUENCE</scope>
    <source>
        <strain evidence="3">CGMCC 4.3508</strain>
    </source>
</reference>
<dbReference type="InterPro" id="IPR009597">
    <property type="entry name" value="DUF1206"/>
</dbReference>